<evidence type="ECO:0000313" key="3">
    <source>
        <dbReference type="Proteomes" id="UP001251374"/>
    </source>
</evidence>
<evidence type="ECO:0008006" key="4">
    <source>
        <dbReference type="Google" id="ProtNLM"/>
    </source>
</evidence>
<keyword evidence="1" id="KW-0812">Transmembrane</keyword>
<gene>
    <name evidence="2" type="ORF">QC821_04270</name>
</gene>
<keyword evidence="1" id="KW-1133">Transmembrane helix</keyword>
<keyword evidence="1" id="KW-0472">Membrane</keyword>
<keyword evidence="3" id="KW-1185">Reference proteome</keyword>
<evidence type="ECO:0000313" key="2">
    <source>
        <dbReference type="EMBL" id="MDR5904489.1"/>
    </source>
</evidence>
<proteinExistence type="predicted"/>
<organism evidence="2 3">
    <name type="scientific">Franzmannia qiaohouensis</name>
    <dbReference type="NCBI Taxonomy" id="1329370"/>
    <lineage>
        <taxon>Bacteria</taxon>
        <taxon>Pseudomonadati</taxon>
        <taxon>Pseudomonadota</taxon>
        <taxon>Gammaproteobacteria</taxon>
        <taxon>Oceanospirillales</taxon>
        <taxon>Halomonadaceae</taxon>
        <taxon>Franzmannia</taxon>
    </lineage>
</organism>
<reference evidence="2 3" key="1">
    <citation type="submission" date="2023-04" db="EMBL/GenBank/DDBJ databases">
        <title>A long-awaited taxogenomic arrangement of the family Halomonadaceae.</title>
        <authorList>
            <person name="De La Haba R."/>
            <person name="Chuvochina M."/>
            <person name="Wittouck S."/>
            <person name="Arahal D.R."/>
            <person name="Sanchez-Porro C."/>
            <person name="Hugenholtz P."/>
            <person name="Ventosa A."/>
        </authorList>
    </citation>
    <scope>NUCLEOTIDE SEQUENCE [LARGE SCALE GENOMIC DNA]</scope>
    <source>
        <strain evidence="2 3">DSM 26770</strain>
    </source>
</reference>
<dbReference type="Proteomes" id="UP001251374">
    <property type="component" value="Unassembled WGS sequence"/>
</dbReference>
<comment type="caution">
    <text evidence="2">The sequence shown here is derived from an EMBL/GenBank/DDBJ whole genome shotgun (WGS) entry which is preliminary data.</text>
</comment>
<name>A0ABU1HCB1_9GAMM</name>
<dbReference type="RefSeq" id="WP_309717475.1">
    <property type="nucleotide sequence ID" value="NZ_JARWAM010000003.1"/>
</dbReference>
<dbReference type="EMBL" id="JARWAM010000003">
    <property type="protein sequence ID" value="MDR5904489.1"/>
    <property type="molecule type" value="Genomic_DNA"/>
</dbReference>
<feature type="transmembrane region" description="Helical" evidence="1">
    <location>
        <begin position="57"/>
        <end position="76"/>
    </location>
</feature>
<protein>
    <recommendedName>
        <fullName evidence="4">DUF2628 domain-containing protein</fullName>
    </recommendedName>
</protein>
<evidence type="ECO:0000256" key="1">
    <source>
        <dbReference type="SAM" id="Phobius"/>
    </source>
</evidence>
<sequence>MKSITSKLARLRSLEVVARPLPTEMRHWQQQARVPALLWLTYRAFCVIGSLPAGRRFVWLLLGAVSLLGLTQALGIDLSWPSLVMGELIGAVSFKAWHQETLWLGTEAREDADECRRSS</sequence>
<accession>A0ABU1HCB1</accession>